<gene>
    <name evidence="1" type="ORF">BM221_004876</name>
</gene>
<proteinExistence type="predicted"/>
<reference evidence="1 2" key="1">
    <citation type="journal article" date="2016" name="Appl. Microbiol. Biotechnol.">
        <title>Characterization of T-DNA insertion mutants with decreased virulence in the entomopathogenic fungus Beauveria bassiana JEF-007.</title>
        <authorList>
            <person name="Kim S."/>
            <person name="Lee S.J."/>
            <person name="Nai Y.S."/>
            <person name="Yu J.S."/>
            <person name="Lee M.R."/>
            <person name="Yang Y.T."/>
            <person name="Kim J.S."/>
        </authorList>
    </citation>
    <scope>NUCLEOTIDE SEQUENCE [LARGE SCALE GENOMIC DNA]</scope>
    <source>
        <strain evidence="1 2">JEF-007</strain>
    </source>
</reference>
<dbReference type="Proteomes" id="UP000235728">
    <property type="component" value="Unassembled WGS sequence"/>
</dbReference>
<dbReference type="EMBL" id="MRVG01000004">
    <property type="protein sequence ID" value="PMB70225.1"/>
    <property type="molecule type" value="Genomic_DNA"/>
</dbReference>
<comment type="caution">
    <text evidence="1">The sequence shown here is derived from an EMBL/GenBank/DDBJ whole genome shotgun (WGS) entry which is preliminary data.</text>
</comment>
<organism evidence="1 2">
    <name type="scientific">Beauveria bassiana</name>
    <name type="common">White muscardine disease fungus</name>
    <name type="synonym">Tritirachium shiotae</name>
    <dbReference type="NCBI Taxonomy" id="176275"/>
    <lineage>
        <taxon>Eukaryota</taxon>
        <taxon>Fungi</taxon>
        <taxon>Dikarya</taxon>
        <taxon>Ascomycota</taxon>
        <taxon>Pezizomycotina</taxon>
        <taxon>Sordariomycetes</taxon>
        <taxon>Hypocreomycetidae</taxon>
        <taxon>Hypocreales</taxon>
        <taxon>Cordycipitaceae</taxon>
        <taxon>Beauveria</taxon>
    </lineage>
</organism>
<dbReference type="AlphaFoldDB" id="A0A2N6NSI3"/>
<evidence type="ECO:0000313" key="1">
    <source>
        <dbReference type="EMBL" id="PMB70225.1"/>
    </source>
</evidence>
<accession>A0A2N6NSI3</accession>
<protein>
    <submittedName>
        <fullName evidence="1">Uncharacterized protein</fullName>
    </submittedName>
</protein>
<sequence length="84" mass="9495">MATFYLRARIPPSKRPDGKFPSNEGVTSDLQRNLVTLRNPQYPDQHNILLCFPALDLYKNQGPGKDGSDGWIDFGLHHEMARVA</sequence>
<evidence type="ECO:0000313" key="2">
    <source>
        <dbReference type="Proteomes" id="UP000235728"/>
    </source>
</evidence>
<name>A0A2N6NSI3_BEABA</name>